<dbReference type="PANTHER" id="PTHR35525">
    <property type="entry name" value="BLL6575 PROTEIN"/>
    <property type="match status" value="1"/>
</dbReference>
<dbReference type="SUPFAM" id="SSF160904">
    <property type="entry name" value="Jann2411-like"/>
    <property type="match status" value="1"/>
</dbReference>
<keyword evidence="3" id="KW-1185">Reference proteome</keyword>
<reference evidence="2 3" key="1">
    <citation type="submission" date="2020-10" db="EMBL/GenBank/DDBJ databases">
        <title>Complete genome sequence of Paludibaculum fermentans P105T, a facultatively anaerobic acidobacterium capable of dissimilatory Fe(III) reduction.</title>
        <authorList>
            <person name="Dedysh S.N."/>
            <person name="Beletsky A.V."/>
            <person name="Kulichevskaya I.S."/>
            <person name="Mardanov A.V."/>
            <person name="Ravin N.V."/>
        </authorList>
    </citation>
    <scope>NUCLEOTIDE SEQUENCE [LARGE SCALE GENOMIC DNA]</scope>
    <source>
        <strain evidence="2 3">P105</strain>
    </source>
</reference>
<dbReference type="EMBL" id="CP063849">
    <property type="protein sequence ID" value="QOY88918.1"/>
    <property type="molecule type" value="Genomic_DNA"/>
</dbReference>
<dbReference type="InterPro" id="IPR023286">
    <property type="entry name" value="ABATE_dom_sf"/>
</dbReference>
<proteinExistence type="predicted"/>
<accession>A0A7S7NSG2</accession>
<dbReference type="Proteomes" id="UP000593892">
    <property type="component" value="Chromosome"/>
</dbReference>
<dbReference type="KEGG" id="pfer:IRI77_02850"/>
<dbReference type="Pfam" id="PF07336">
    <property type="entry name" value="ABATE"/>
    <property type="match status" value="1"/>
</dbReference>
<sequence length="207" mass="23152">MWLDSMAAMDSGNYRYQFVAGNLALDFVNTVAFRADPGKRKDHLQCAADVRLWAGQAQLPDRAAILSEPLLGTPALRRIRAIREQLFAVFHAIASDDPVPADTLAQIGNALHDCCARRCLSLQGTDVRWTWRPGARCTDYLLYPVLMAATDLLTSVARGSVRQCEDAGCGWLFLDRSNARKRRWCSMADCGNRNKARKFYQREAGLI</sequence>
<feature type="domain" description="Zinc finger CGNR" evidence="1">
    <location>
        <begin position="161"/>
        <end position="202"/>
    </location>
</feature>
<evidence type="ECO:0000313" key="2">
    <source>
        <dbReference type="EMBL" id="QOY88918.1"/>
    </source>
</evidence>
<dbReference type="Gene3D" id="1.10.3300.10">
    <property type="entry name" value="Jann2411-like domain"/>
    <property type="match status" value="1"/>
</dbReference>
<organism evidence="2 3">
    <name type="scientific">Paludibaculum fermentans</name>
    <dbReference type="NCBI Taxonomy" id="1473598"/>
    <lineage>
        <taxon>Bacteria</taxon>
        <taxon>Pseudomonadati</taxon>
        <taxon>Acidobacteriota</taxon>
        <taxon>Terriglobia</taxon>
        <taxon>Bryobacterales</taxon>
        <taxon>Bryobacteraceae</taxon>
        <taxon>Paludibaculum</taxon>
    </lineage>
</organism>
<evidence type="ECO:0000313" key="3">
    <source>
        <dbReference type="Proteomes" id="UP000593892"/>
    </source>
</evidence>
<dbReference type="InterPro" id="IPR010852">
    <property type="entry name" value="ABATE"/>
</dbReference>
<dbReference type="RefSeq" id="WP_194450581.1">
    <property type="nucleotide sequence ID" value="NZ_CP063849.1"/>
</dbReference>
<dbReference type="InterPro" id="IPR021005">
    <property type="entry name" value="Znf_CGNR"/>
</dbReference>
<evidence type="ECO:0000259" key="1">
    <source>
        <dbReference type="Pfam" id="PF11706"/>
    </source>
</evidence>
<dbReference type="PANTHER" id="PTHR35525:SF3">
    <property type="entry name" value="BLL6575 PROTEIN"/>
    <property type="match status" value="1"/>
</dbReference>
<protein>
    <submittedName>
        <fullName evidence="2">ABATE domain-containing protein</fullName>
    </submittedName>
</protein>
<dbReference type="AlphaFoldDB" id="A0A7S7NSG2"/>
<dbReference type="Pfam" id="PF11706">
    <property type="entry name" value="zf-CGNR"/>
    <property type="match status" value="1"/>
</dbReference>
<gene>
    <name evidence="2" type="ORF">IRI77_02850</name>
</gene>
<name>A0A7S7NSG2_PALFE</name>